<dbReference type="EMBL" id="CP099717">
    <property type="protein sequence ID" value="USV58290.1"/>
    <property type="molecule type" value="Genomic_DNA"/>
</dbReference>
<name>A0AAE9MGM1_9GAMM</name>
<dbReference type="Proteomes" id="UP001056890">
    <property type="component" value="Chromosome"/>
</dbReference>
<dbReference type="InterPro" id="IPR019734">
    <property type="entry name" value="TPR_rpt"/>
</dbReference>
<dbReference type="SMART" id="SM00028">
    <property type="entry name" value="TPR"/>
    <property type="match status" value="7"/>
</dbReference>
<dbReference type="GO" id="GO:0043709">
    <property type="term" value="P:cell adhesion involved in single-species biofilm formation"/>
    <property type="evidence" value="ECO:0007669"/>
    <property type="project" value="TreeGrafter"/>
</dbReference>
<evidence type="ECO:0000256" key="1">
    <source>
        <dbReference type="ARBA" id="ARBA00001946"/>
    </source>
</evidence>
<dbReference type="AlphaFoldDB" id="A0AAE9MGM1"/>
<dbReference type="Gene3D" id="1.25.40.10">
    <property type="entry name" value="Tetratricopeptide repeat domain"/>
    <property type="match status" value="3"/>
</dbReference>
<dbReference type="PANTHER" id="PTHR45138:SF9">
    <property type="entry name" value="DIGUANYLATE CYCLASE DGCM-RELATED"/>
    <property type="match status" value="1"/>
</dbReference>
<dbReference type="SMART" id="SM00267">
    <property type="entry name" value="GGDEF"/>
    <property type="match status" value="1"/>
</dbReference>
<dbReference type="PANTHER" id="PTHR45138">
    <property type="entry name" value="REGULATORY COMPONENTS OF SENSORY TRANSDUCTION SYSTEM"/>
    <property type="match status" value="1"/>
</dbReference>
<dbReference type="SUPFAM" id="SSF55073">
    <property type="entry name" value="Nucleotide cyclase"/>
    <property type="match status" value="1"/>
</dbReference>
<keyword evidence="6" id="KW-1185">Reference proteome</keyword>
<evidence type="ECO:0000256" key="3">
    <source>
        <dbReference type="ARBA" id="ARBA00034247"/>
    </source>
</evidence>
<protein>
    <recommendedName>
        <fullName evidence="2">diguanylate cyclase</fullName>
        <ecNumber evidence="2">2.7.7.65</ecNumber>
    </recommendedName>
</protein>
<proteinExistence type="predicted"/>
<organism evidence="5 6">
    <name type="scientific">Aeromonas encheleia</name>
    <dbReference type="NCBI Taxonomy" id="73010"/>
    <lineage>
        <taxon>Bacteria</taxon>
        <taxon>Pseudomonadati</taxon>
        <taxon>Pseudomonadota</taxon>
        <taxon>Gammaproteobacteria</taxon>
        <taxon>Aeromonadales</taxon>
        <taxon>Aeromonadaceae</taxon>
        <taxon>Aeromonas</taxon>
    </lineage>
</organism>
<dbReference type="GO" id="GO:0005886">
    <property type="term" value="C:plasma membrane"/>
    <property type="evidence" value="ECO:0007669"/>
    <property type="project" value="TreeGrafter"/>
</dbReference>
<comment type="cofactor">
    <cofactor evidence="1">
        <name>Mg(2+)</name>
        <dbReference type="ChEBI" id="CHEBI:18420"/>
    </cofactor>
</comment>
<dbReference type="Pfam" id="PF00990">
    <property type="entry name" value="GGDEF"/>
    <property type="match status" value="1"/>
</dbReference>
<dbReference type="FunFam" id="3.30.70.270:FF:000001">
    <property type="entry name" value="Diguanylate cyclase domain protein"/>
    <property type="match status" value="1"/>
</dbReference>
<dbReference type="Pfam" id="PF13424">
    <property type="entry name" value="TPR_12"/>
    <property type="match status" value="1"/>
</dbReference>
<dbReference type="NCBIfam" id="TIGR00254">
    <property type="entry name" value="GGDEF"/>
    <property type="match status" value="1"/>
</dbReference>
<dbReference type="EC" id="2.7.7.65" evidence="2"/>
<dbReference type="GO" id="GO:1902201">
    <property type="term" value="P:negative regulation of bacterial-type flagellum-dependent cell motility"/>
    <property type="evidence" value="ECO:0007669"/>
    <property type="project" value="TreeGrafter"/>
</dbReference>
<evidence type="ECO:0000256" key="2">
    <source>
        <dbReference type="ARBA" id="ARBA00012528"/>
    </source>
</evidence>
<dbReference type="GO" id="GO:0052621">
    <property type="term" value="F:diguanylate cyclase activity"/>
    <property type="evidence" value="ECO:0007669"/>
    <property type="project" value="UniProtKB-EC"/>
</dbReference>
<dbReference type="InterPro" id="IPR050469">
    <property type="entry name" value="Diguanylate_Cyclase"/>
</dbReference>
<dbReference type="InterPro" id="IPR011990">
    <property type="entry name" value="TPR-like_helical_dom_sf"/>
</dbReference>
<evidence type="ECO:0000313" key="6">
    <source>
        <dbReference type="Proteomes" id="UP001056890"/>
    </source>
</evidence>
<sequence>MEDDLLPFDEFKRRVDLLALQKSNYPVALRGRITQLQCWAYTIRDLERYDQAIEFARQQLELAQHAGDMQTKTGLMICLSWYQQRQGKNDEALRGYEQALELATALGDVRRQAKAHGYLGGLLSAQGNMLEAMRHLQASLDLYKSIGLEDRDLHLQVSMANLYRQLGIYEQAEQLLKKLSDIYQARDEAEWLTTIRVYQGILYTETNENDKAIALLSQAEQYYEDKQRPMEVAEVRLYRAFALLQRDRIEEAWDKLQQVNDSIAAGERLEPMLLALRDMLMGIVLNKRGDHQLALNHLDAAITVLQEGDSQKQLGYAYRVKSLVLKEMGLYQASLQALEQFIEIDHRVEDALRDRRIMQVQLERELTHQAMKNEQLESERKLEQQTSALSRERRQWQRLILALLLGGLLFYLVKRIIALRTLSITDELTSLLNRRQILMQAQMMLQHSQHSRAPFSLLMLDIDHFKRVNDTLGHNMGDVVLIEVAQCISRTLRAEDVVGRNGGEEFLVLLPNTDMAAAARVAERIRTQVAALQIEDVTNVLDIRVSIGVAQYHLEDSSLSALVHRADLAMYQAKRQGRNRVVMAS</sequence>
<dbReference type="Gene3D" id="3.30.70.270">
    <property type="match status" value="1"/>
</dbReference>
<feature type="domain" description="GGDEF" evidence="4">
    <location>
        <begin position="453"/>
        <end position="585"/>
    </location>
</feature>
<comment type="catalytic activity">
    <reaction evidence="3">
        <text>2 GTP = 3',3'-c-di-GMP + 2 diphosphate</text>
        <dbReference type="Rhea" id="RHEA:24898"/>
        <dbReference type="ChEBI" id="CHEBI:33019"/>
        <dbReference type="ChEBI" id="CHEBI:37565"/>
        <dbReference type="ChEBI" id="CHEBI:58805"/>
        <dbReference type="EC" id="2.7.7.65"/>
    </reaction>
</comment>
<reference evidence="5" key="1">
    <citation type="submission" date="2022-06" db="EMBL/GenBank/DDBJ databases">
        <title>Complete Genome of Aeromonas sp. Strain SOD01 Isolated from an Urban Freshwater Stream.</title>
        <authorList>
            <person name="Williams L.E."/>
            <person name="Brysgel T."/>
            <person name="Capestro E.M."/>
            <person name="Foltz G.V."/>
            <person name="Gardner A.E."/>
            <person name="Ingrassia J."/>
            <person name="Peterson E."/>
            <person name="Arruda J."/>
            <person name="Flaherty I."/>
            <person name="Hunt M."/>
            <person name="Pappas G."/>
            <person name="Ramsaran S."/>
            <person name="Rocha M."/>
        </authorList>
    </citation>
    <scope>NUCLEOTIDE SEQUENCE</scope>
    <source>
        <strain evidence="5">SOD01</strain>
    </source>
</reference>
<dbReference type="InterPro" id="IPR000160">
    <property type="entry name" value="GGDEF_dom"/>
</dbReference>
<accession>A0AAE9MGM1</accession>
<dbReference type="InterPro" id="IPR043128">
    <property type="entry name" value="Rev_trsase/Diguanyl_cyclase"/>
</dbReference>
<dbReference type="RefSeq" id="WP_252995647.1">
    <property type="nucleotide sequence ID" value="NZ_CP099717.1"/>
</dbReference>
<evidence type="ECO:0000259" key="4">
    <source>
        <dbReference type="PROSITE" id="PS50887"/>
    </source>
</evidence>
<dbReference type="SUPFAM" id="SSF48452">
    <property type="entry name" value="TPR-like"/>
    <property type="match status" value="2"/>
</dbReference>
<evidence type="ECO:0000313" key="5">
    <source>
        <dbReference type="EMBL" id="USV58290.1"/>
    </source>
</evidence>
<dbReference type="CDD" id="cd01949">
    <property type="entry name" value="GGDEF"/>
    <property type="match status" value="1"/>
</dbReference>
<dbReference type="InterPro" id="IPR029787">
    <property type="entry name" value="Nucleotide_cyclase"/>
</dbReference>
<dbReference type="PROSITE" id="PS50887">
    <property type="entry name" value="GGDEF"/>
    <property type="match status" value="1"/>
</dbReference>
<gene>
    <name evidence="5" type="ORF">NHF51_03710</name>
</gene>